<dbReference type="AlphaFoldDB" id="A0A4Q2U4A7"/>
<evidence type="ECO:0008006" key="3">
    <source>
        <dbReference type="Google" id="ProtNLM"/>
    </source>
</evidence>
<accession>A0A4Q2U4A7</accession>
<dbReference type="EMBL" id="QYBB01000014">
    <property type="protein sequence ID" value="RYC31379.1"/>
    <property type="molecule type" value="Genomic_DNA"/>
</dbReference>
<proteinExistence type="predicted"/>
<evidence type="ECO:0000313" key="1">
    <source>
        <dbReference type="EMBL" id="RYC31379.1"/>
    </source>
</evidence>
<comment type="caution">
    <text evidence="1">The sequence shown here is derived from an EMBL/GenBank/DDBJ whole genome shotgun (WGS) entry which is preliminary data.</text>
</comment>
<keyword evidence="2" id="KW-1185">Reference proteome</keyword>
<organism evidence="1 2">
    <name type="scientific">Lichenibacterium minor</name>
    <dbReference type="NCBI Taxonomy" id="2316528"/>
    <lineage>
        <taxon>Bacteria</taxon>
        <taxon>Pseudomonadati</taxon>
        <taxon>Pseudomonadota</taxon>
        <taxon>Alphaproteobacteria</taxon>
        <taxon>Hyphomicrobiales</taxon>
        <taxon>Lichenihabitantaceae</taxon>
        <taxon>Lichenibacterium</taxon>
    </lineage>
</organism>
<dbReference type="RefSeq" id="WP_129227353.1">
    <property type="nucleotide sequence ID" value="NZ_QYBB01000014.1"/>
</dbReference>
<reference evidence="1 2" key="1">
    <citation type="submission" date="2018-12" db="EMBL/GenBank/DDBJ databases">
        <authorList>
            <person name="Grouzdev D.S."/>
            <person name="Krutkina M.S."/>
        </authorList>
    </citation>
    <scope>NUCLEOTIDE SEQUENCE [LARGE SCALE GENOMIC DNA]</scope>
    <source>
        <strain evidence="1 2">RmlP026</strain>
    </source>
</reference>
<gene>
    <name evidence="1" type="ORF">D3273_13395</name>
</gene>
<protein>
    <recommendedName>
        <fullName evidence="3">Methyl-accepting chemotaxis protein</fullName>
    </recommendedName>
</protein>
<evidence type="ECO:0000313" key="2">
    <source>
        <dbReference type="Proteomes" id="UP000290759"/>
    </source>
</evidence>
<sequence length="174" mass="18164">MAIGRASHKRRKGPSLAVLAALGPFVGGAITLLATNFFSFHDKLFEGNAAFVSQVAEANEGIGQSLVKFSNVALGRGSFQKDDKLDFTSALNKADAKADALKSAIPSLAPLVSDYTASLVKLKQASDRLTGPLTGKSFVEAVSDYAVARDNLAAAAAKARSSYLIAHGITLPRL</sequence>
<name>A0A4Q2U4A7_9HYPH</name>
<dbReference type="Proteomes" id="UP000290759">
    <property type="component" value="Unassembled WGS sequence"/>
</dbReference>
<reference evidence="1 2" key="2">
    <citation type="submission" date="2019-02" db="EMBL/GenBank/DDBJ databases">
        <title>'Lichenibacterium ramalinii' gen. nov. sp. nov., 'Lichenibacterium minor' gen. nov. sp. nov.</title>
        <authorList>
            <person name="Pankratov T."/>
        </authorList>
    </citation>
    <scope>NUCLEOTIDE SEQUENCE [LARGE SCALE GENOMIC DNA]</scope>
    <source>
        <strain evidence="1 2">RmlP026</strain>
    </source>
</reference>